<evidence type="ECO:0000313" key="10">
    <source>
        <dbReference type="Proteomes" id="UP001530293"/>
    </source>
</evidence>
<evidence type="ECO:0000256" key="3">
    <source>
        <dbReference type="ARBA" id="ARBA00022833"/>
    </source>
</evidence>
<feature type="region of interest" description="Disordered" evidence="5">
    <location>
        <begin position="267"/>
        <end position="291"/>
    </location>
</feature>
<keyword evidence="2 4" id="KW-0863">Zinc-finger</keyword>
<evidence type="ECO:0000256" key="5">
    <source>
        <dbReference type="SAM" id="MobiDB-lite"/>
    </source>
</evidence>
<evidence type="ECO:0000313" key="9">
    <source>
        <dbReference type="EMBL" id="KAL3758075.1"/>
    </source>
</evidence>
<dbReference type="PANTHER" id="PTHR21319:SF53">
    <property type="entry name" value="RING FINGER AND CHY ZINC FINGER DOMAIN-CONTAINING PROTEIN 1"/>
    <property type="match status" value="1"/>
</dbReference>
<protein>
    <submittedName>
        <fullName evidence="9">Uncharacterized protein</fullName>
    </submittedName>
</protein>
<dbReference type="Pfam" id="PF13639">
    <property type="entry name" value="zf-RING_2"/>
    <property type="match status" value="1"/>
</dbReference>
<feature type="compositionally biased region" description="Polar residues" evidence="5">
    <location>
        <begin position="608"/>
        <end position="618"/>
    </location>
</feature>
<dbReference type="SUPFAM" id="SSF57850">
    <property type="entry name" value="RING/U-box"/>
    <property type="match status" value="1"/>
</dbReference>
<feature type="compositionally biased region" description="Low complexity" evidence="5">
    <location>
        <begin position="267"/>
        <end position="288"/>
    </location>
</feature>
<evidence type="ECO:0000259" key="7">
    <source>
        <dbReference type="PROSITE" id="PS51266"/>
    </source>
</evidence>
<dbReference type="PROSITE" id="PS50089">
    <property type="entry name" value="ZF_RING_2"/>
    <property type="match status" value="1"/>
</dbReference>
<feature type="compositionally biased region" description="Gly residues" evidence="5">
    <location>
        <begin position="628"/>
        <end position="637"/>
    </location>
</feature>
<feature type="region of interest" description="Disordered" evidence="5">
    <location>
        <begin position="169"/>
        <end position="217"/>
    </location>
</feature>
<dbReference type="InterPro" id="IPR039512">
    <property type="entry name" value="RCHY1_zinc-ribbon"/>
</dbReference>
<feature type="region of interest" description="Disordered" evidence="5">
    <location>
        <begin position="604"/>
        <end position="672"/>
    </location>
</feature>
<dbReference type="InterPro" id="IPR017921">
    <property type="entry name" value="Znf_CTCHY"/>
</dbReference>
<keyword evidence="1" id="KW-0479">Metal-binding</keyword>
<dbReference type="Gene3D" id="2.20.28.10">
    <property type="match status" value="1"/>
</dbReference>
<evidence type="ECO:0000259" key="6">
    <source>
        <dbReference type="PROSITE" id="PS50089"/>
    </source>
</evidence>
<feature type="compositionally biased region" description="Low complexity" evidence="5">
    <location>
        <begin position="638"/>
        <end position="654"/>
    </location>
</feature>
<name>A0ABD3M206_9STRA</name>
<reference evidence="9 10" key="1">
    <citation type="submission" date="2024-10" db="EMBL/GenBank/DDBJ databases">
        <title>Updated reference genomes for cyclostephanoid diatoms.</title>
        <authorList>
            <person name="Roberts W.R."/>
            <person name="Alverson A.J."/>
        </authorList>
    </citation>
    <scope>NUCLEOTIDE SEQUENCE [LARGE SCALE GENOMIC DNA]</scope>
    <source>
        <strain evidence="9 10">AJA232-27</strain>
    </source>
</reference>
<gene>
    <name evidence="9" type="ORF">ACHAWU_009279</name>
</gene>
<dbReference type="InterPro" id="IPR013083">
    <property type="entry name" value="Znf_RING/FYVE/PHD"/>
</dbReference>
<organism evidence="9 10">
    <name type="scientific">Discostella pseudostelligera</name>
    <dbReference type="NCBI Taxonomy" id="259834"/>
    <lineage>
        <taxon>Eukaryota</taxon>
        <taxon>Sar</taxon>
        <taxon>Stramenopiles</taxon>
        <taxon>Ochrophyta</taxon>
        <taxon>Bacillariophyta</taxon>
        <taxon>Coscinodiscophyceae</taxon>
        <taxon>Thalassiosirophycidae</taxon>
        <taxon>Stephanodiscales</taxon>
        <taxon>Stephanodiscaceae</taxon>
        <taxon>Discostella</taxon>
    </lineage>
</organism>
<feature type="domain" description="CTCHY-type" evidence="8">
    <location>
        <begin position="411"/>
        <end position="474"/>
    </location>
</feature>
<sequence>MSNSNHNNNFDSTSANSGQSSMEFHPSSMAYETEPLPDDADAAAPAASFSAPTSTRAQRGDAGIDNNNSDSSATAAINPRRTSMPEMMMEQSHRRASIQRIMRDAELSQLEKQRSIQFLMDGRKLLQRRVTVECGSTFGCGSTATSSSVMGSNRSSFTVPAAAAAAAASRHRRNAMGGESDEDEADSGMEDDDDNCDDNTNLRRRRRSSSYENGKSDVPDYDAITAAAIAHAKSQTASDLFASQHPYKATTTVVPAIAAQASASALLESRQQQQQQLHQHPHQQAPHHGSSIACARSAIEMAPKCTHYQRNCHIVSPCCGAIFACRICHDDFPVLPPPLLLSSAGGCNNTNNNSQQHQRMLRTSSMPVSFANSAEEHHTLPRYAIKEIICRKCFTKQSSKTNFCINCNVQFGEYHCAICNLWMSNEERPYHCPDCGFCRVGGLENFRHCLDCGMCIDRQLFNDHNCMAGKYMSDCPVCQEDLFSSRAASHELPCGHAIHWHCFQQLANHDSRCPICKKTAETQERMKPTWDAIAMGIASQPVPPELCKVVSIICNDCEATQTNRAWHFWGVQCRACDSFNTVVDRIIMMGEEAHEFLQREMQPPLPGGSSSIGAQSSVGAGIQSPGIHGSGGFGDGSVGANSPTVAGARTSSSPCPRPRTRRRATIQEPPPPPPFMLAVVLSAAATLSSNREVVSFIPPSPTTTTSRSVTRLNLEKHIADMIDNELLRLKDIDSWRRQQAEKLKKGKEQTMPQGFTFNSASDFLPTTDAINKIQLRKDKRMAREDPARYCADRCVATGNCQVWEDTFAMSAEEVQKFCKECVLSEEEEPCDVPERFMENAGKNLWELHP</sequence>
<dbReference type="InterPro" id="IPR001841">
    <property type="entry name" value="Znf_RING"/>
</dbReference>
<evidence type="ECO:0000256" key="2">
    <source>
        <dbReference type="ARBA" id="ARBA00022771"/>
    </source>
</evidence>
<accession>A0ABD3M206</accession>
<dbReference type="Pfam" id="PF05495">
    <property type="entry name" value="zf-CHY"/>
    <property type="match status" value="1"/>
</dbReference>
<keyword evidence="3" id="KW-0862">Zinc</keyword>
<dbReference type="PROSITE" id="PS51270">
    <property type="entry name" value="ZF_CTCHY"/>
    <property type="match status" value="1"/>
</dbReference>
<dbReference type="SUPFAM" id="SSF161245">
    <property type="entry name" value="Zinc hairpin stack"/>
    <property type="match status" value="1"/>
</dbReference>
<dbReference type="PROSITE" id="PS51266">
    <property type="entry name" value="ZF_CHY"/>
    <property type="match status" value="1"/>
</dbReference>
<dbReference type="SUPFAM" id="SSF161219">
    <property type="entry name" value="CHY zinc finger-like"/>
    <property type="match status" value="1"/>
</dbReference>
<dbReference type="Proteomes" id="UP001530293">
    <property type="component" value="Unassembled WGS sequence"/>
</dbReference>
<feature type="domain" description="CHY-type" evidence="7">
    <location>
        <begin position="298"/>
        <end position="409"/>
    </location>
</feature>
<dbReference type="EMBL" id="JALLBG020000241">
    <property type="protein sequence ID" value="KAL3758075.1"/>
    <property type="molecule type" value="Genomic_DNA"/>
</dbReference>
<dbReference type="PANTHER" id="PTHR21319">
    <property type="entry name" value="RING FINGER AND CHY ZINC FINGER DOMAIN-CONTAINING PROTEIN 1"/>
    <property type="match status" value="1"/>
</dbReference>
<dbReference type="Gene3D" id="3.30.40.10">
    <property type="entry name" value="Zinc/RING finger domain, C3HC4 (zinc finger)"/>
    <property type="match status" value="1"/>
</dbReference>
<dbReference type="InterPro" id="IPR037274">
    <property type="entry name" value="Znf_CHY_sf"/>
</dbReference>
<feature type="compositionally biased region" description="Polar residues" evidence="5">
    <location>
        <begin position="65"/>
        <end position="75"/>
    </location>
</feature>
<evidence type="ECO:0000259" key="8">
    <source>
        <dbReference type="PROSITE" id="PS51270"/>
    </source>
</evidence>
<dbReference type="AlphaFoldDB" id="A0ABD3M206"/>
<proteinExistence type="predicted"/>
<feature type="domain" description="RING-type" evidence="6">
    <location>
        <begin position="475"/>
        <end position="517"/>
    </location>
</feature>
<comment type="caution">
    <text evidence="9">The sequence shown here is derived from an EMBL/GenBank/DDBJ whole genome shotgun (WGS) entry which is preliminary data.</text>
</comment>
<evidence type="ECO:0000256" key="1">
    <source>
        <dbReference type="ARBA" id="ARBA00022723"/>
    </source>
</evidence>
<feature type="region of interest" description="Disordered" evidence="5">
    <location>
        <begin position="1"/>
        <end position="87"/>
    </location>
</feature>
<feature type="compositionally biased region" description="Low complexity" evidence="5">
    <location>
        <begin position="42"/>
        <end position="57"/>
    </location>
</feature>
<feature type="compositionally biased region" description="Acidic residues" evidence="5">
    <location>
        <begin position="179"/>
        <end position="197"/>
    </location>
</feature>
<dbReference type="CDD" id="cd16464">
    <property type="entry name" value="RING-H2_Pirh2-like"/>
    <property type="match status" value="1"/>
</dbReference>
<keyword evidence="10" id="KW-1185">Reference proteome</keyword>
<feature type="compositionally biased region" description="Polar residues" evidence="5">
    <location>
        <begin position="1"/>
        <end position="22"/>
    </location>
</feature>
<evidence type="ECO:0000256" key="4">
    <source>
        <dbReference type="PROSITE-ProRule" id="PRU00601"/>
    </source>
</evidence>
<dbReference type="Pfam" id="PF14599">
    <property type="entry name" value="zinc_ribbon_6"/>
    <property type="match status" value="1"/>
</dbReference>
<dbReference type="SMART" id="SM00184">
    <property type="entry name" value="RING"/>
    <property type="match status" value="1"/>
</dbReference>
<dbReference type="GO" id="GO:0008270">
    <property type="term" value="F:zinc ion binding"/>
    <property type="evidence" value="ECO:0007669"/>
    <property type="project" value="UniProtKB-KW"/>
</dbReference>
<dbReference type="InterPro" id="IPR008913">
    <property type="entry name" value="Znf_CHY"/>
</dbReference>
<dbReference type="InterPro" id="IPR037275">
    <property type="entry name" value="Znf_CTCHY_sf"/>
</dbReference>